<keyword evidence="1" id="KW-0805">Transcription regulation</keyword>
<dbReference type="SUPFAM" id="SSF46785">
    <property type="entry name" value="Winged helix' DNA-binding domain"/>
    <property type="match status" value="1"/>
</dbReference>
<dbReference type="OrthoDB" id="9798104at2"/>
<dbReference type="SUPFAM" id="SSF51206">
    <property type="entry name" value="cAMP-binding domain-like"/>
    <property type="match status" value="1"/>
</dbReference>
<name>A0A1V4SV17_9CLOT</name>
<dbReference type="AlphaFoldDB" id="A0A1V4SV17"/>
<dbReference type="GO" id="GO:0003677">
    <property type="term" value="F:DNA binding"/>
    <property type="evidence" value="ECO:0007669"/>
    <property type="project" value="UniProtKB-KW"/>
</dbReference>
<evidence type="ECO:0000256" key="1">
    <source>
        <dbReference type="ARBA" id="ARBA00023015"/>
    </source>
</evidence>
<dbReference type="InterPro" id="IPR018490">
    <property type="entry name" value="cNMP-bd_dom_sf"/>
</dbReference>
<dbReference type="PROSITE" id="PS51063">
    <property type="entry name" value="HTH_CRP_2"/>
    <property type="match status" value="1"/>
</dbReference>
<keyword evidence="2" id="KW-0238">DNA-binding</keyword>
<dbReference type="EMBL" id="LTAY01000058">
    <property type="protein sequence ID" value="OPX47141.1"/>
    <property type="molecule type" value="Genomic_DNA"/>
</dbReference>
<dbReference type="Proteomes" id="UP000191448">
    <property type="component" value="Unassembled WGS sequence"/>
</dbReference>
<dbReference type="InterPro" id="IPR036390">
    <property type="entry name" value="WH_DNA-bd_sf"/>
</dbReference>
<feature type="domain" description="HTH crp-type" evidence="4">
    <location>
        <begin position="144"/>
        <end position="217"/>
    </location>
</feature>
<dbReference type="RefSeq" id="WP_080023429.1">
    <property type="nucleotide sequence ID" value="NZ_LTAY01000058.1"/>
</dbReference>
<accession>A0A1V4SV17</accession>
<dbReference type="Gene3D" id="1.10.10.10">
    <property type="entry name" value="Winged helix-like DNA-binding domain superfamily/Winged helix DNA-binding domain"/>
    <property type="match status" value="1"/>
</dbReference>
<protein>
    <submittedName>
        <fullName evidence="5">Anaerobic regulatory protein</fullName>
    </submittedName>
</protein>
<sequence length="235" mass="27498">MSKFLDFRRDLGKELLKYSSKKVHLKKGEILFLDDFLDEKIAILTDGMVNYNTSIQAGRELSLGCYSSNAILFLSSMFEECSLEKQEISSYNISASFDSTIEFVSIDTFKNVIYKDEKLMYKLYKFYGLFHEKNFYQLRDLQIFKTEDAILSILLRAYNTYGVKIDDYHVIKKKIFNTNIAKCLDITEETVSRTISNLRKKNILSKKDGFIIINDLDYVKEKLGCKYCNEKLCYL</sequence>
<dbReference type="Pfam" id="PF13545">
    <property type="entry name" value="HTH_Crp_2"/>
    <property type="match status" value="1"/>
</dbReference>
<proteinExistence type="predicted"/>
<dbReference type="InterPro" id="IPR014710">
    <property type="entry name" value="RmlC-like_jellyroll"/>
</dbReference>
<dbReference type="GO" id="GO:0006355">
    <property type="term" value="P:regulation of DNA-templated transcription"/>
    <property type="evidence" value="ECO:0007669"/>
    <property type="project" value="InterPro"/>
</dbReference>
<comment type="caution">
    <text evidence="5">The sequence shown here is derived from an EMBL/GenBank/DDBJ whole genome shotgun (WGS) entry which is preliminary data.</text>
</comment>
<evidence type="ECO:0000313" key="5">
    <source>
        <dbReference type="EMBL" id="OPX47141.1"/>
    </source>
</evidence>
<dbReference type="InterPro" id="IPR036388">
    <property type="entry name" value="WH-like_DNA-bd_sf"/>
</dbReference>
<organism evidence="5 6">
    <name type="scientific">Clostridium thermobutyricum DSM 4928</name>
    <dbReference type="NCBI Taxonomy" id="1121339"/>
    <lineage>
        <taxon>Bacteria</taxon>
        <taxon>Bacillati</taxon>
        <taxon>Bacillota</taxon>
        <taxon>Clostridia</taxon>
        <taxon>Eubacteriales</taxon>
        <taxon>Clostridiaceae</taxon>
        <taxon>Clostridium</taxon>
    </lineage>
</organism>
<reference evidence="5 6" key="1">
    <citation type="submission" date="2016-02" db="EMBL/GenBank/DDBJ databases">
        <title>Genome sequence of Clostridium thermobutyricum DSM 4928.</title>
        <authorList>
            <person name="Poehlein A."/>
            <person name="Daniel R."/>
        </authorList>
    </citation>
    <scope>NUCLEOTIDE SEQUENCE [LARGE SCALE GENOMIC DNA]</scope>
    <source>
        <strain evidence="5 6">DSM 4928</strain>
    </source>
</reference>
<evidence type="ECO:0000259" key="4">
    <source>
        <dbReference type="PROSITE" id="PS51063"/>
    </source>
</evidence>
<dbReference type="Gene3D" id="2.60.120.10">
    <property type="entry name" value="Jelly Rolls"/>
    <property type="match status" value="1"/>
</dbReference>
<dbReference type="InterPro" id="IPR012318">
    <property type="entry name" value="HTH_CRP"/>
</dbReference>
<evidence type="ECO:0000313" key="6">
    <source>
        <dbReference type="Proteomes" id="UP000191448"/>
    </source>
</evidence>
<evidence type="ECO:0000256" key="3">
    <source>
        <dbReference type="ARBA" id="ARBA00023163"/>
    </source>
</evidence>
<gene>
    <name evidence="5" type="primary">fnr_1</name>
    <name evidence="5" type="ORF">CLTHE_21800</name>
</gene>
<evidence type="ECO:0000256" key="2">
    <source>
        <dbReference type="ARBA" id="ARBA00023125"/>
    </source>
</evidence>
<keyword evidence="3" id="KW-0804">Transcription</keyword>